<sequence length="59" mass="6603">MPNEVLSPHKTCAHQSCRCLVEDDRLYCGPWCEGAKRHIEAVACECGHPACQDTMTELE</sequence>
<keyword evidence="2" id="KW-1185">Reference proteome</keyword>
<dbReference type="OrthoDB" id="5959464at2"/>
<dbReference type="RefSeq" id="WP_129206219.1">
    <property type="nucleotide sequence ID" value="NZ_BMGU01000001.1"/>
</dbReference>
<evidence type="ECO:0000313" key="2">
    <source>
        <dbReference type="Proteomes" id="UP000290253"/>
    </source>
</evidence>
<dbReference type="EMBL" id="SDMK01000001">
    <property type="protein sequence ID" value="RXS96470.1"/>
    <property type="molecule type" value="Genomic_DNA"/>
</dbReference>
<proteinExistence type="predicted"/>
<evidence type="ECO:0008006" key="3">
    <source>
        <dbReference type="Google" id="ProtNLM"/>
    </source>
</evidence>
<dbReference type="Proteomes" id="UP000290253">
    <property type="component" value="Unassembled WGS sequence"/>
</dbReference>
<name>A0A4Q1SH32_9BACT</name>
<accession>A0A4Q1SH32</accession>
<dbReference type="AlphaFoldDB" id="A0A4Q1SH32"/>
<organism evidence="1 2">
    <name type="scientific">Silvibacterium dinghuense</name>
    <dbReference type="NCBI Taxonomy" id="1560006"/>
    <lineage>
        <taxon>Bacteria</taxon>
        <taxon>Pseudomonadati</taxon>
        <taxon>Acidobacteriota</taxon>
        <taxon>Terriglobia</taxon>
        <taxon>Terriglobales</taxon>
        <taxon>Acidobacteriaceae</taxon>
        <taxon>Silvibacterium</taxon>
    </lineage>
</organism>
<gene>
    <name evidence="1" type="ORF">ESZ00_00460</name>
</gene>
<reference evidence="1 2" key="1">
    <citation type="journal article" date="2016" name="Int. J. Syst. Evol. Microbiol.">
        <title>Acidipila dinghuensis sp. nov., an acidobacterium isolated from forest soil.</title>
        <authorList>
            <person name="Jiang Y.W."/>
            <person name="Wang J."/>
            <person name="Chen M.H."/>
            <person name="Lv Y.Y."/>
            <person name="Qiu L.H."/>
        </authorList>
    </citation>
    <scope>NUCLEOTIDE SEQUENCE [LARGE SCALE GENOMIC DNA]</scope>
    <source>
        <strain evidence="1 2">DHOF10</strain>
    </source>
</reference>
<evidence type="ECO:0000313" key="1">
    <source>
        <dbReference type="EMBL" id="RXS96470.1"/>
    </source>
</evidence>
<comment type="caution">
    <text evidence="1">The sequence shown here is derived from an EMBL/GenBank/DDBJ whole genome shotgun (WGS) entry which is preliminary data.</text>
</comment>
<protein>
    <recommendedName>
        <fullName evidence="3">Metallothionein</fullName>
    </recommendedName>
</protein>